<dbReference type="SMART" id="SM00386">
    <property type="entry name" value="HAT"/>
    <property type="match status" value="4"/>
</dbReference>
<proteinExistence type="predicted"/>
<protein>
    <submittedName>
        <fullName evidence="1">Uncharacterized protein</fullName>
    </submittedName>
</protein>
<keyword evidence="2" id="KW-1185">Reference proteome</keyword>
<reference evidence="1" key="2">
    <citation type="submission" date="2020-10" db="EMBL/GenBank/DDBJ databases">
        <authorList>
            <person name="Scholz U."/>
            <person name="Mascher M."/>
            <person name="Fiebig A."/>
        </authorList>
    </citation>
    <scope>NUCLEOTIDE SEQUENCE [LARGE SCALE GENOMIC DNA]</scope>
    <source>
        <strain evidence="1">cv. Morex</strain>
    </source>
</reference>
<dbReference type="ExpressionAtlas" id="A0A287X128">
    <property type="expression patterns" value="baseline"/>
</dbReference>
<dbReference type="InterPro" id="IPR011990">
    <property type="entry name" value="TPR-like_helical_dom_sf"/>
</dbReference>
<dbReference type="InterPro" id="IPR003107">
    <property type="entry name" value="HAT"/>
</dbReference>
<accession>A0A287X128</accession>
<dbReference type="EnsemblPlants" id="HORVU.MOREX.r3.7HG0708350.1">
    <property type="protein sequence ID" value="HORVU.MOREX.r3.7HG0708350.1.CDS1"/>
    <property type="gene ID" value="HORVU.MOREX.r3.7HG0708350"/>
</dbReference>
<dbReference type="SMR" id="A0A287X128"/>
<dbReference type="GO" id="GO:0006396">
    <property type="term" value="P:RNA processing"/>
    <property type="evidence" value="ECO:0007669"/>
    <property type="project" value="InterPro"/>
</dbReference>
<dbReference type="AlphaFoldDB" id="A0A287X128"/>
<evidence type="ECO:0000313" key="1">
    <source>
        <dbReference type="EnsemblPlants" id="HORVU.MOREX.r3.7HG0708350.1.CDS1"/>
    </source>
</evidence>
<evidence type="ECO:0000313" key="2">
    <source>
        <dbReference type="Proteomes" id="UP000011116"/>
    </source>
</evidence>
<dbReference type="Gramene" id="HORVU.MOREX.r2.7HG0587580.1">
    <property type="protein sequence ID" value="HORVU.MOREX.r2.7HG0587580.1.CDS.1"/>
    <property type="gene ID" value="HORVU.MOREX.r2.7HG0587580"/>
</dbReference>
<dbReference type="SUPFAM" id="SSF48452">
    <property type="entry name" value="TPR-like"/>
    <property type="match status" value="1"/>
</dbReference>
<dbReference type="Gramene" id="HORVU.MOREX.r3.7HG0708350.1">
    <property type="protein sequence ID" value="HORVU.MOREX.r3.7HG0708350.1.CDS1"/>
    <property type="gene ID" value="HORVU.MOREX.r3.7HG0708350"/>
</dbReference>
<name>A0A287X128_HORVV</name>
<reference evidence="2" key="1">
    <citation type="journal article" date="2012" name="Nature">
        <title>A physical, genetic and functional sequence assembly of the barley genome.</title>
        <authorList>
            <consortium name="The International Barley Genome Sequencing Consortium"/>
            <person name="Mayer K.F."/>
            <person name="Waugh R."/>
            <person name="Brown J.W."/>
            <person name="Schulman A."/>
            <person name="Langridge P."/>
            <person name="Platzer M."/>
            <person name="Fincher G.B."/>
            <person name="Muehlbauer G.J."/>
            <person name="Sato K."/>
            <person name="Close T.J."/>
            <person name="Wise R.P."/>
            <person name="Stein N."/>
        </authorList>
    </citation>
    <scope>NUCLEOTIDE SEQUENCE [LARGE SCALE GENOMIC DNA]</scope>
    <source>
        <strain evidence="2">cv. Morex</strain>
    </source>
</reference>
<reference evidence="1" key="3">
    <citation type="submission" date="2022-01" db="UniProtKB">
        <authorList>
            <consortium name="EnsemblPlants"/>
        </authorList>
    </citation>
    <scope>IDENTIFICATION</scope>
    <source>
        <strain evidence="1">subsp. vulgare</strain>
    </source>
</reference>
<dbReference type="Gene3D" id="1.25.40.10">
    <property type="entry name" value="Tetratricopeptide repeat domain"/>
    <property type="match status" value="1"/>
</dbReference>
<sequence>MAEQATTEMSPEAKRAEFESGTAADPGNDELWRRFVKFELEEGGGIEAARGVYERVLAALPDGETHMWGWFWREREFGDVDSQRRVLQRWARWAQAQGGGFLRSKSGWSNYLEFEINNGGGVERVRAVGEALLATFPMDPFAYVKYIRALAALSRHVEADALARRAVKELSAFCRGHDEFIWRFMFAYVKRLRERRSTAWDEDMFKD</sequence>
<dbReference type="Proteomes" id="UP000011116">
    <property type="component" value="Chromosome 7H"/>
</dbReference>
<organism evidence="1 2">
    <name type="scientific">Hordeum vulgare subsp. vulgare</name>
    <name type="common">Domesticated barley</name>
    <dbReference type="NCBI Taxonomy" id="112509"/>
    <lineage>
        <taxon>Eukaryota</taxon>
        <taxon>Viridiplantae</taxon>
        <taxon>Streptophyta</taxon>
        <taxon>Embryophyta</taxon>
        <taxon>Tracheophyta</taxon>
        <taxon>Spermatophyta</taxon>
        <taxon>Magnoliopsida</taxon>
        <taxon>Liliopsida</taxon>
        <taxon>Poales</taxon>
        <taxon>Poaceae</taxon>
        <taxon>BOP clade</taxon>
        <taxon>Pooideae</taxon>
        <taxon>Triticodae</taxon>
        <taxon>Triticeae</taxon>
        <taxon>Hordeinae</taxon>
        <taxon>Hordeum</taxon>
    </lineage>
</organism>